<evidence type="ECO:0000313" key="2">
    <source>
        <dbReference type="Proteomes" id="UP000218231"/>
    </source>
</evidence>
<evidence type="ECO:0000313" key="1">
    <source>
        <dbReference type="EMBL" id="PAV85987.1"/>
    </source>
</evidence>
<protein>
    <recommendedName>
        <fullName evidence="3">CUB-like domain-containing protein</fullName>
    </recommendedName>
</protein>
<accession>A0A2A2LIX6</accession>
<dbReference type="Proteomes" id="UP000218231">
    <property type="component" value="Unassembled WGS sequence"/>
</dbReference>
<name>A0A2A2LIX6_9BILA</name>
<dbReference type="AlphaFoldDB" id="A0A2A2LIX6"/>
<organism evidence="1 2">
    <name type="scientific">Diploscapter pachys</name>
    <dbReference type="NCBI Taxonomy" id="2018661"/>
    <lineage>
        <taxon>Eukaryota</taxon>
        <taxon>Metazoa</taxon>
        <taxon>Ecdysozoa</taxon>
        <taxon>Nematoda</taxon>
        <taxon>Chromadorea</taxon>
        <taxon>Rhabditida</taxon>
        <taxon>Rhabditina</taxon>
        <taxon>Rhabditomorpha</taxon>
        <taxon>Rhabditoidea</taxon>
        <taxon>Rhabditidae</taxon>
        <taxon>Diploscapter</taxon>
    </lineage>
</organism>
<dbReference type="EMBL" id="LIAE01006711">
    <property type="protein sequence ID" value="PAV85987.1"/>
    <property type="molecule type" value="Genomic_DNA"/>
</dbReference>
<gene>
    <name evidence="1" type="ORF">WR25_26547</name>
</gene>
<proteinExistence type="predicted"/>
<keyword evidence="2" id="KW-1185">Reference proteome</keyword>
<comment type="caution">
    <text evidence="1">The sequence shown here is derived from an EMBL/GenBank/DDBJ whole genome shotgun (WGS) entry which is preliminary data.</text>
</comment>
<evidence type="ECO:0008006" key="3">
    <source>
        <dbReference type="Google" id="ProtNLM"/>
    </source>
</evidence>
<reference evidence="1 2" key="1">
    <citation type="journal article" date="2017" name="Curr. Biol.">
        <title>Genome architecture and evolution of a unichromosomal asexual nematode.</title>
        <authorList>
            <person name="Fradin H."/>
            <person name="Zegar C."/>
            <person name="Gutwein M."/>
            <person name="Lucas J."/>
            <person name="Kovtun M."/>
            <person name="Corcoran D."/>
            <person name="Baugh L.R."/>
            <person name="Kiontke K."/>
            <person name="Gunsalus K."/>
            <person name="Fitch D.H."/>
            <person name="Piano F."/>
        </authorList>
    </citation>
    <scope>NUCLEOTIDE SEQUENCE [LARGE SCALE GENOMIC DNA]</scope>
    <source>
        <strain evidence="1">PF1309</strain>
    </source>
</reference>
<sequence>MHMVPRGSAFSFNVSYEFPYVTGIISSIDVYLETVKIDVNPNPQKLSPGAEEIVDFTGLQTNNSKTFAAEIHPIYAILACDNSEIGNLYYQEDCNRLMIFNDRKFIGSGTLYNGMNANILFGNMTTLTLYESYVPELYAQVYFYSPKNVGFTFDQYRAGCQNEAVTLNSTEQYAEIRFTKLNPNSQKFIQDAKFNGKNNTRLYVYSGIREILNTNDMPSDNLVYVIYSNATFFVSSDHFLPEKVYTFVAVNGSVSYRIGDLYKRTTRASTKPAPTTITPKFGGTRSFNVIFFFITYLMKRLFEEH</sequence>